<dbReference type="HOGENOM" id="CLU_1834899_0_0_1"/>
<evidence type="ECO:0000313" key="1">
    <source>
        <dbReference type="EMBL" id="GAK66495.1"/>
    </source>
</evidence>
<sequence>MPSDAIQTSAGIDASAPAQASSSDRRLLGIGTAEGEQGELNAAAAVARKLFSARCEGEPIATVCTLSCTPHRSASASPWAPRACMSRRKIQRQAYANPTLHYGFRSGPLSQDAVFRRPRKSPLWSERLEDPRLVVSPFDR</sequence>
<protein>
    <submittedName>
        <fullName evidence="1">Uncharacterized protein</fullName>
    </submittedName>
</protein>
<gene>
    <name evidence="1" type="ORF">PAN0_013c4717</name>
</gene>
<accession>A0A081CIJ9</accession>
<evidence type="ECO:0000313" key="2">
    <source>
        <dbReference type="Proteomes" id="UP000053758"/>
    </source>
</evidence>
<dbReference type="AlphaFoldDB" id="A0A081CIJ9"/>
<reference evidence="2" key="1">
    <citation type="journal article" date="2014" name="Genome Announc.">
        <title>Draft Genome Sequence of the Yeast Pseudozyma antarctica Type Strain JCM10317, a Producer of the Glycolipid Biosurfactants, Mannosylerythritol Lipids.</title>
        <authorList>
            <person name="Saika A."/>
            <person name="Koike H."/>
            <person name="Hori T."/>
            <person name="Fukuoka T."/>
            <person name="Sato S."/>
            <person name="Habe H."/>
            <person name="Kitamoto D."/>
            <person name="Morita T."/>
        </authorList>
    </citation>
    <scope>NUCLEOTIDE SEQUENCE [LARGE SCALE GENOMIC DNA]</scope>
    <source>
        <strain evidence="2">JCM 10317</strain>
    </source>
</reference>
<keyword evidence="2" id="KW-1185">Reference proteome</keyword>
<name>A0A081CIJ9_PSEA2</name>
<proteinExistence type="predicted"/>
<dbReference type="EMBL" id="DF830080">
    <property type="protein sequence ID" value="GAK66495.1"/>
    <property type="molecule type" value="Genomic_DNA"/>
</dbReference>
<dbReference type="RefSeq" id="XP_014655331.1">
    <property type="nucleotide sequence ID" value="XM_014799845.1"/>
</dbReference>
<organism evidence="1 2">
    <name type="scientific">Pseudozyma antarctica</name>
    <name type="common">Yeast</name>
    <name type="synonym">Candida antarctica</name>
    <dbReference type="NCBI Taxonomy" id="84753"/>
    <lineage>
        <taxon>Eukaryota</taxon>
        <taxon>Fungi</taxon>
        <taxon>Dikarya</taxon>
        <taxon>Basidiomycota</taxon>
        <taxon>Ustilaginomycotina</taxon>
        <taxon>Ustilaginomycetes</taxon>
        <taxon>Ustilaginales</taxon>
        <taxon>Ustilaginaceae</taxon>
        <taxon>Moesziomyces</taxon>
    </lineage>
</organism>
<dbReference type="GeneID" id="26305480"/>
<dbReference type="Proteomes" id="UP000053758">
    <property type="component" value="Unassembled WGS sequence"/>
</dbReference>